<keyword evidence="1" id="KW-0812">Transmembrane</keyword>
<keyword evidence="1" id="KW-0472">Membrane</keyword>
<gene>
    <name evidence="2" type="ORF">PRIP_03473</name>
</gene>
<protein>
    <submittedName>
        <fullName evidence="2">Uncharacterized protein</fullName>
    </submittedName>
</protein>
<dbReference type="AlphaFoldDB" id="W7DBJ0"/>
<evidence type="ECO:0000256" key="1">
    <source>
        <dbReference type="SAM" id="Phobius"/>
    </source>
</evidence>
<dbReference type="PATRIC" id="fig|1265816.5.peg.685"/>
<proteinExistence type="predicted"/>
<sequence>MSISLIIDNKNKDLDSQWDAITSAVTDGALKTGGMAVFMFALYGVSVFGGGLLAPIALSLIAIGLLIKEFLEKSSTK</sequence>
<feature type="transmembrane region" description="Helical" evidence="1">
    <location>
        <begin position="40"/>
        <end position="67"/>
    </location>
</feature>
<name>W7DBJ0_9LIST</name>
<comment type="caution">
    <text evidence="2">The sequence shown here is derived from an EMBL/GenBank/DDBJ whole genome shotgun (WGS) entry which is preliminary data.</text>
</comment>
<keyword evidence="1" id="KW-1133">Transmembrane helix</keyword>
<reference evidence="2 3" key="1">
    <citation type="journal article" date="2014" name="Int. J. Syst. Evol. Microbiol.">
        <title>Listeria floridensis sp. nov., Listeria aquatica sp. nov., Listeria cornellensis sp. nov., Listeria riparia sp. nov. and Listeria grandensis sp. nov., from agricultural and natural environments.</title>
        <authorList>
            <person name="den Bakker H.C."/>
            <person name="Warchocki S."/>
            <person name="Wright E.M."/>
            <person name="Allred A.F."/>
            <person name="Ahlstrom C."/>
            <person name="Manuel C.S."/>
            <person name="Stasiewicz M.J."/>
            <person name="Burrell A."/>
            <person name="Roof S."/>
            <person name="Strawn L."/>
            <person name="Fortes E.D."/>
            <person name="Nightingale K.K."/>
            <person name="Kephart D."/>
            <person name="Wiedmann M."/>
        </authorList>
    </citation>
    <scope>NUCLEOTIDE SEQUENCE [LARGE SCALE GENOMIC DNA]</scope>
    <source>
        <strain evidence="2 3">FSL S10-1204</strain>
    </source>
</reference>
<dbReference type="Proteomes" id="UP000019248">
    <property type="component" value="Unassembled WGS sequence"/>
</dbReference>
<evidence type="ECO:0000313" key="2">
    <source>
        <dbReference type="EMBL" id="EUJ46450.1"/>
    </source>
</evidence>
<organism evidence="2 3">
    <name type="scientific">Listeria riparia FSL S10-1204</name>
    <dbReference type="NCBI Taxonomy" id="1265816"/>
    <lineage>
        <taxon>Bacteria</taxon>
        <taxon>Bacillati</taxon>
        <taxon>Bacillota</taxon>
        <taxon>Bacilli</taxon>
        <taxon>Bacillales</taxon>
        <taxon>Listeriaceae</taxon>
        <taxon>Listeria</taxon>
    </lineage>
</organism>
<dbReference type="EMBL" id="AODL01000004">
    <property type="protein sequence ID" value="EUJ46450.1"/>
    <property type="molecule type" value="Genomic_DNA"/>
</dbReference>
<evidence type="ECO:0000313" key="3">
    <source>
        <dbReference type="Proteomes" id="UP000019248"/>
    </source>
</evidence>
<accession>W7DBJ0</accession>
<keyword evidence="3" id="KW-1185">Reference proteome</keyword>